<sequence>MGQILSNPVIDKEQGRSGDALTAYGMCAMQGWRMSMEDSHIVDLDISPEGSDDHIAYYCVFDGHGGASVAQFCGEQFSRILQQQKDFGGDAPNFARALVAAFIAADEELLKDPVLANDHSGCTATTLLVSHKQQLLVCANSGDSRTVLSTDKNAKALSFDHKPTLRSEQSRIMAADGFVEMDRVNGNLALSRAIGDFEFKSNPNLAPHEQIVTCVPDVLEHKLDYEKDEFVILACDGIWDCLSSQECVDLIHYGIQQGMGLQDIASRVIDVCCSPTTEGTGIGCDNMSFIVVALLRENETEDQWFERMRAKKYQGLLSFEAQRRKVFSYHYDFINEDDDNLFDISTKRPEERNRGSGSLPPMHATTREDPDEEDGANPADGRQHLYSLEELINAGGIQITQGGNNTSYIHGSALSEVLASLVGATGGIVARPAQRADAEDNVSEEQDGKKLEEIQE</sequence>
<keyword evidence="7 10" id="KW-0904">Protein phosphatase</keyword>
<dbReference type="Gene3D" id="3.60.40.10">
    <property type="entry name" value="PPM-type phosphatase domain"/>
    <property type="match status" value="1"/>
</dbReference>
<dbReference type="EMBL" id="AE016816">
    <property type="protein sequence ID" value="AAS51465.1"/>
    <property type="molecule type" value="Genomic_DNA"/>
</dbReference>
<dbReference type="SMART" id="SM00332">
    <property type="entry name" value="PP2Cc"/>
    <property type="match status" value="1"/>
</dbReference>
<evidence type="ECO:0000256" key="6">
    <source>
        <dbReference type="ARBA" id="ARBA00022801"/>
    </source>
</evidence>
<dbReference type="PANTHER" id="PTHR13832">
    <property type="entry name" value="PROTEIN PHOSPHATASE 2C"/>
    <property type="match status" value="1"/>
</dbReference>
<gene>
    <name evidence="13" type="ORF">AGOS_ACR239C</name>
</gene>
<dbReference type="GeneID" id="4619773"/>
<dbReference type="PROSITE" id="PS01032">
    <property type="entry name" value="PPM_1"/>
    <property type="match status" value="1"/>
</dbReference>
<protein>
    <recommendedName>
        <fullName evidence="4">protein-serine/threonine phosphatase</fullName>
        <ecNumber evidence="4">3.1.3.16</ecNumber>
    </recommendedName>
</protein>
<reference evidence="13 14" key="1">
    <citation type="journal article" date="2004" name="Science">
        <title>The Ashbya gossypii genome as a tool for mapping the ancient Saccharomyces cerevisiae genome.</title>
        <authorList>
            <person name="Dietrich F.S."/>
            <person name="Voegeli S."/>
            <person name="Brachat S."/>
            <person name="Lerch A."/>
            <person name="Gates K."/>
            <person name="Steiner S."/>
            <person name="Mohr C."/>
            <person name="Pohlmann R."/>
            <person name="Luedi P."/>
            <person name="Choi S."/>
            <person name="Wing R.A."/>
            <person name="Flavier A."/>
            <person name="Gaffney T.D."/>
            <person name="Philippsen P."/>
        </authorList>
    </citation>
    <scope>NUCLEOTIDE SEQUENCE [LARGE SCALE GENOMIC DNA]</scope>
    <source>
        <strain evidence="14">ATCC 10895 / CBS 109.51 / FGSC 9923 / NRRL Y-1056</strain>
    </source>
</reference>
<dbReference type="HOGENOM" id="CLU_013173_4_2_1"/>
<name>Q75BN2_EREGS</name>
<evidence type="ECO:0000259" key="12">
    <source>
        <dbReference type="PROSITE" id="PS51746"/>
    </source>
</evidence>
<evidence type="ECO:0000313" key="13">
    <source>
        <dbReference type="EMBL" id="AAS51465.1"/>
    </source>
</evidence>
<dbReference type="GO" id="GO:0007165">
    <property type="term" value="P:signal transduction"/>
    <property type="evidence" value="ECO:0000318"/>
    <property type="project" value="GO_Central"/>
</dbReference>
<evidence type="ECO:0000313" key="14">
    <source>
        <dbReference type="Proteomes" id="UP000000591"/>
    </source>
</evidence>
<feature type="domain" description="PPM-type phosphatase" evidence="12">
    <location>
        <begin position="23"/>
        <end position="294"/>
    </location>
</feature>
<dbReference type="SUPFAM" id="SSF81606">
    <property type="entry name" value="PP2C-like"/>
    <property type="match status" value="1"/>
</dbReference>
<accession>Q75BN2</accession>
<keyword evidence="8" id="KW-0464">Manganese</keyword>
<feature type="region of interest" description="Disordered" evidence="11">
    <location>
        <begin position="433"/>
        <end position="456"/>
    </location>
</feature>
<dbReference type="GO" id="GO:1904289">
    <property type="term" value="P:regulation of mitotic DNA damage checkpoint"/>
    <property type="evidence" value="ECO:0007669"/>
    <property type="project" value="UniProtKB-ARBA"/>
</dbReference>
<dbReference type="Proteomes" id="UP000000591">
    <property type="component" value="Chromosome III"/>
</dbReference>
<dbReference type="PANTHER" id="PTHR13832:SF565">
    <property type="entry name" value="AT28366P-RELATED"/>
    <property type="match status" value="1"/>
</dbReference>
<evidence type="ECO:0000256" key="4">
    <source>
        <dbReference type="ARBA" id="ARBA00013081"/>
    </source>
</evidence>
<feature type="region of interest" description="Disordered" evidence="11">
    <location>
        <begin position="348"/>
        <end position="381"/>
    </location>
</feature>
<dbReference type="CDD" id="cd00143">
    <property type="entry name" value="PP2Cc"/>
    <property type="match status" value="1"/>
</dbReference>
<evidence type="ECO:0000256" key="9">
    <source>
        <dbReference type="ARBA" id="ARBA00048832"/>
    </source>
</evidence>
<dbReference type="STRING" id="284811.Q75BN2"/>
<evidence type="ECO:0000256" key="11">
    <source>
        <dbReference type="SAM" id="MobiDB-lite"/>
    </source>
</evidence>
<dbReference type="GO" id="GO:0046872">
    <property type="term" value="F:metal ion binding"/>
    <property type="evidence" value="ECO:0007669"/>
    <property type="project" value="UniProtKB-KW"/>
</dbReference>
<dbReference type="PROSITE" id="PS51746">
    <property type="entry name" value="PPM_2"/>
    <property type="match status" value="1"/>
</dbReference>
<dbReference type="FunCoup" id="Q75BN2">
    <property type="interactions" value="1501"/>
</dbReference>
<keyword evidence="6 10" id="KW-0378">Hydrolase</keyword>
<dbReference type="InterPro" id="IPR036457">
    <property type="entry name" value="PPM-type-like_dom_sf"/>
</dbReference>
<dbReference type="RefSeq" id="NP_983641.1">
    <property type="nucleotide sequence ID" value="NM_208994.1"/>
</dbReference>
<dbReference type="InParanoid" id="Q75BN2"/>
<proteinExistence type="inferred from homology"/>
<dbReference type="OMA" id="GPGIRNQ"/>
<dbReference type="KEGG" id="ago:AGOS_ACR239C"/>
<evidence type="ECO:0000256" key="5">
    <source>
        <dbReference type="ARBA" id="ARBA00022723"/>
    </source>
</evidence>
<evidence type="ECO:0000256" key="10">
    <source>
        <dbReference type="RuleBase" id="RU003465"/>
    </source>
</evidence>
<dbReference type="GO" id="GO:0004722">
    <property type="term" value="F:protein serine/threonine phosphatase activity"/>
    <property type="evidence" value="ECO:0000318"/>
    <property type="project" value="GO_Central"/>
</dbReference>
<feature type="compositionally biased region" description="Basic and acidic residues" evidence="11">
    <location>
        <begin position="446"/>
        <end position="456"/>
    </location>
</feature>
<evidence type="ECO:0000256" key="2">
    <source>
        <dbReference type="ARBA" id="ARBA00001946"/>
    </source>
</evidence>
<dbReference type="AlphaFoldDB" id="Q75BN2"/>
<organism evidence="13 14">
    <name type="scientific">Eremothecium gossypii (strain ATCC 10895 / CBS 109.51 / FGSC 9923 / NRRL Y-1056)</name>
    <name type="common">Yeast</name>
    <name type="synonym">Ashbya gossypii</name>
    <dbReference type="NCBI Taxonomy" id="284811"/>
    <lineage>
        <taxon>Eukaryota</taxon>
        <taxon>Fungi</taxon>
        <taxon>Dikarya</taxon>
        <taxon>Ascomycota</taxon>
        <taxon>Saccharomycotina</taxon>
        <taxon>Saccharomycetes</taxon>
        <taxon>Saccharomycetales</taxon>
        <taxon>Saccharomycetaceae</taxon>
        <taxon>Eremothecium</taxon>
    </lineage>
</organism>
<keyword evidence="5" id="KW-0479">Metal-binding</keyword>
<evidence type="ECO:0000256" key="1">
    <source>
        <dbReference type="ARBA" id="ARBA00001936"/>
    </source>
</evidence>
<evidence type="ECO:0000256" key="7">
    <source>
        <dbReference type="ARBA" id="ARBA00022912"/>
    </source>
</evidence>
<dbReference type="GO" id="GO:1903753">
    <property type="term" value="P:negative regulation of p38MAPK cascade"/>
    <property type="evidence" value="ECO:0007669"/>
    <property type="project" value="UniProtKB-ARBA"/>
</dbReference>
<dbReference type="eggNOG" id="KOG0698">
    <property type="taxonomic scope" value="Eukaryota"/>
</dbReference>
<dbReference type="InterPro" id="IPR001932">
    <property type="entry name" value="PPM-type_phosphatase-like_dom"/>
</dbReference>
<comment type="cofactor">
    <cofactor evidence="2">
        <name>Mg(2+)</name>
        <dbReference type="ChEBI" id="CHEBI:18420"/>
    </cofactor>
</comment>
<comment type="cofactor">
    <cofactor evidence="1">
        <name>Mn(2+)</name>
        <dbReference type="ChEBI" id="CHEBI:29035"/>
    </cofactor>
</comment>
<reference evidence="14" key="2">
    <citation type="journal article" date="2013" name="G3 (Bethesda)">
        <title>Genomes of Ashbya fungi isolated from insects reveal four mating-type loci, numerous translocations, lack of transposons, and distinct gene duplications.</title>
        <authorList>
            <person name="Dietrich F.S."/>
            <person name="Voegeli S."/>
            <person name="Kuo S."/>
            <person name="Philippsen P."/>
        </authorList>
    </citation>
    <scope>GENOME REANNOTATION</scope>
    <source>
        <strain evidence="14">ATCC 10895 / CBS 109.51 / FGSC 9923 / NRRL Y-1056</strain>
    </source>
</reference>
<evidence type="ECO:0000256" key="8">
    <source>
        <dbReference type="ARBA" id="ARBA00023211"/>
    </source>
</evidence>
<evidence type="ECO:0000256" key="3">
    <source>
        <dbReference type="ARBA" id="ARBA00006702"/>
    </source>
</evidence>
<dbReference type="OrthoDB" id="10264738at2759"/>
<dbReference type="FunFam" id="3.60.40.10:FF:000016">
    <property type="entry name" value="Protein phosphatase 2C"/>
    <property type="match status" value="1"/>
</dbReference>
<dbReference type="InterPro" id="IPR000222">
    <property type="entry name" value="PP2C_BS"/>
</dbReference>
<keyword evidence="14" id="KW-1185">Reference proteome</keyword>
<dbReference type="Pfam" id="PF00481">
    <property type="entry name" value="PP2C"/>
    <property type="match status" value="1"/>
</dbReference>
<comment type="catalytic activity">
    <reaction evidence="9">
        <text>O-phospho-L-threonyl-[protein] + H2O = L-threonyl-[protein] + phosphate</text>
        <dbReference type="Rhea" id="RHEA:47004"/>
        <dbReference type="Rhea" id="RHEA-COMP:11060"/>
        <dbReference type="Rhea" id="RHEA-COMP:11605"/>
        <dbReference type="ChEBI" id="CHEBI:15377"/>
        <dbReference type="ChEBI" id="CHEBI:30013"/>
        <dbReference type="ChEBI" id="CHEBI:43474"/>
        <dbReference type="ChEBI" id="CHEBI:61977"/>
        <dbReference type="EC" id="3.1.3.16"/>
    </reaction>
    <physiologicalReaction direction="left-to-right" evidence="9">
        <dbReference type="Rhea" id="RHEA:47005"/>
    </physiologicalReaction>
</comment>
<dbReference type="EC" id="3.1.3.16" evidence="4"/>
<dbReference type="GO" id="GO:0010508">
    <property type="term" value="P:positive regulation of autophagy"/>
    <property type="evidence" value="ECO:0007669"/>
    <property type="project" value="UniProtKB-ARBA"/>
</dbReference>
<dbReference type="InterPro" id="IPR015655">
    <property type="entry name" value="PP2C"/>
</dbReference>
<comment type="similarity">
    <text evidence="3 10">Belongs to the PP2C family.</text>
</comment>